<protein>
    <recommendedName>
        <fullName evidence="2">C2 domain-containing protein</fullName>
    </recommendedName>
</protein>
<dbReference type="PANTHER" id="PTHR12697">
    <property type="entry name" value="PBS LYASE HEAT-LIKE PROTEIN"/>
    <property type="match status" value="1"/>
</dbReference>
<dbReference type="InterPro" id="IPR035892">
    <property type="entry name" value="C2_domain_sf"/>
</dbReference>
<name>A0A7S4UKQ8_GUITH</name>
<dbReference type="SMART" id="SM00567">
    <property type="entry name" value="EZ_HEAT"/>
    <property type="match status" value="7"/>
</dbReference>
<reference evidence="3" key="1">
    <citation type="submission" date="2021-01" db="EMBL/GenBank/DDBJ databases">
        <authorList>
            <person name="Corre E."/>
            <person name="Pelletier E."/>
            <person name="Niang G."/>
            <person name="Scheremetjew M."/>
            <person name="Finn R."/>
            <person name="Kale V."/>
            <person name="Holt S."/>
            <person name="Cochrane G."/>
            <person name="Meng A."/>
            <person name="Brown T."/>
            <person name="Cohen L."/>
        </authorList>
    </citation>
    <scope>NUCLEOTIDE SEQUENCE</scope>
    <source>
        <strain evidence="3">CCMP 2712</strain>
    </source>
</reference>
<dbReference type="PANTHER" id="PTHR12697:SF5">
    <property type="entry name" value="DEOXYHYPUSINE HYDROXYLASE"/>
    <property type="match status" value="1"/>
</dbReference>
<dbReference type="InterPro" id="IPR000008">
    <property type="entry name" value="C2_dom"/>
</dbReference>
<dbReference type="Gene3D" id="1.25.10.10">
    <property type="entry name" value="Leucine-rich Repeat Variant"/>
    <property type="match status" value="5"/>
</dbReference>
<feature type="region of interest" description="Disordered" evidence="1">
    <location>
        <begin position="211"/>
        <end position="230"/>
    </location>
</feature>
<dbReference type="SUPFAM" id="SSF48371">
    <property type="entry name" value="ARM repeat"/>
    <property type="match status" value="1"/>
</dbReference>
<dbReference type="SUPFAM" id="SSF49562">
    <property type="entry name" value="C2 domain (Calcium/lipid-binding domain, CaLB)"/>
    <property type="match status" value="1"/>
</dbReference>
<feature type="region of interest" description="Disordered" evidence="1">
    <location>
        <begin position="1"/>
        <end position="27"/>
    </location>
</feature>
<organism evidence="3">
    <name type="scientific">Guillardia theta</name>
    <name type="common">Cryptophyte</name>
    <name type="synonym">Cryptomonas phi</name>
    <dbReference type="NCBI Taxonomy" id="55529"/>
    <lineage>
        <taxon>Eukaryota</taxon>
        <taxon>Cryptophyceae</taxon>
        <taxon>Pyrenomonadales</taxon>
        <taxon>Geminigeraceae</taxon>
        <taxon>Guillardia</taxon>
    </lineage>
</organism>
<feature type="compositionally biased region" description="Polar residues" evidence="1">
    <location>
        <begin position="1"/>
        <end position="14"/>
    </location>
</feature>
<evidence type="ECO:0000313" key="3">
    <source>
        <dbReference type="EMBL" id="CAE2340447.1"/>
    </source>
</evidence>
<dbReference type="Pfam" id="PF13646">
    <property type="entry name" value="HEAT_2"/>
    <property type="match status" value="2"/>
</dbReference>
<evidence type="ECO:0000256" key="1">
    <source>
        <dbReference type="SAM" id="MobiDB-lite"/>
    </source>
</evidence>
<dbReference type="EMBL" id="HBKN01049716">
    <property type="protein sequence ID" value="CAE2340447.1"/>
    <property type="molecule type" value="Transcribed_RNA"/>
</dbReference>
<dbReference type="AlphaFoldDB" id="A0A7S4UKQ8"/>
<feature type="domain" description="C2" evidence="2">
    <location>
        <begin position="57"/>
        <end position="179"/>
    </location>
</feature>
<dbReference type="InterPro" id="IPR016024">
    <property type="entry name" value="ARM-type_fold"/>
</dbReference>
<dbReference type="InterPro" id="IPR011989">
    <property type="entry name" value="ARM-like"/>
</dbReference>
<dbReference type="PROSITE" id="PS50004">
    <property type="entry name" value="C2"/>
    <property type="match status" value="1"/>
</dbReference>
<dbReference type="GO" id="GO:0016491">
    <property type="term" value="F:oxidoreductase activity"/>
    <property type="evidence" value="ECO:0007669"/>
    <property type="project" value="TreeGrafter"/>
</dbReference>
<dbReference type="SMART" id="SM00239">
    <property type="entry name" value="C2"/>
    <property type="match status" value="1"/>
</dbReference>
<proteinExistence type="predicted"/>
<gene>
    <name evidence="3" type="ORF">GTHE00462_LOCUS38834</name>
</gene>
<dbReference type="CDD" id="cd00030">
    <property type="entry name" value="C2"/>
    <property type="match status" value="1"/>
</dbReference>
<sequence>MQEGSLNNSRNARQNGDPMDEPLGDNMPLYARSIARRELEEKRRRRDRINSRIGTLSDSLDHLLISMERHIRHKFLEVKVLRGRNLPIMDLTKSDPYLKMSFLGLVKKTSVKRATLNPVWNETIRFSTANVEEKPVLRVEVYDEDLLPDNIKQGDDLMGRFDISIDENLPVGILAQGWFPLVEEAAGSASKPSAAIELELRIVDEHIHRKDSTRSSRLRHRRSRDSATEETVAKTLRLNDESKKLILMGHIGKFRHVKSEVRRIAIRAIAKFAGKDGEEIPEQDNWKRIIIKNLTERIEKDTIADVRLDSLETMFYIGCVGMKEAVKGMCTAMKDPSSEIRLAAVNMIEKIAHPGDEDAIIAVASCIEDSDDLVRAAACEVLPKLSNALDEKLIQQALQRLDHIHAIVRKSAVQVLSKVTIPGSPVAIDGFIKAVYDKDVNVKCIAMEELSQQVQRGDPKAVLAVGEQLDDDRPRIRECAVSCLAKILTREDRFVISKVVAMLQDTSKDPFGNHRIQTAVLDSLCKISEADQGIFSPRTKAVIDNSLLKLLESKDWRVRKTAVNSFAKVSSKTDRDEMLSIFFRVMSDERYEVRTSAIRMLEALRDARDDRVLVALCCHLLSTSHEERNTISTILVDLNLPQLLPREKAFLREVRAGKTPSHGDVMGVLSSLVQQGGDQTLDGFIMCLTHEERSVRTFATESLCHFATQGDERIIGVLKKMLKEVKGVRKYHIAECLSRLSSPTDESSTDILMDLLNHEDREVRKLVPQLLDNILLHTDSRRVLAHAYVVLDSESTTDMEKKEALVAISRLSSASKLEGRSSNLSNLSALWDQIRLPKSQGKADRALLHKISSSLKDSANWVRRAAVEAIQQFVLDRGRMFPRELLELLHDESSAVRIAVIKAIQKFVSEQEMFDLKELYPLMYDESHFVRAEVIKCLRRIASRGDMECARHLMTWLRKSWEYGVDGEHVVAIKRDCAELIIDLLGFQQTEKIDRLFLALEKPLVHMQRNRIAEFEDELVSRKLIPRYDGYRQLVRDVAEMQPQGNYNLTHIFAAIRIQRWILRLARKLRNNPTRMQNKFRILNKEKQLKMKTRWKDGPESKLKIPDFLISDHYAMDEDDAEKVIRRLVPANVRTAAIAMAHERFMAKEEDSRLWERMAWTERLRLCEVIYGKTMTKP</sequence>
<accession>A0A7S4UKQ8</accession>
<dbReference type="InterPro" id="IPR004155">
    <property type="entry name" value="PBS_lyase_HEAT"/>
</dbReference>
<dbReference type="Pfam" id="PF00168">
    <property type="entry name" value="C2"/>
    <property type="match status" value="1"/>
</dbReference>
<evidence type="ECO:0000259" key="2">
    <source>
        <dbReference type="PROSITE" id="PS50004"/>
    </source>
</evidence>
<dbReference type="Gene3D" id="2.60.40.150">
    <property type="entry name" value="C2 domain"/>
    <property type="match status" value="1"/>
</dbReference>